<keyword evidence="1" id="KW-0813">Transport</keyword>
<keyword evidence="4" id="KW-1278">Translocase</keyword>
<name>A0A177E9G9_9BACT</name>
<dbReference type="PROSITE" id="PS00211">
    <property type="entry name" value="ABC_TRANSPORTER_1"/>
    <property type="match status" value="1"/>
</dbReference>
<dbReference type="PANTHER" id="PTHR42794">
    <property type="entry name" value="HEMIN IMPORT ATP-BINDING PROTEIN HMUV"/>
    <property type="match status" value="1"/>
</dbReference>
<dbReference type="EMBL" id="LSFI01000003">
    <property type="protein sequence ID" value="OAG28597.1"/>
    <property type="molecule type" value="Genomic_DNA"/>
</dbReference>
<evidence type="ECO:0000256" key="5">
    <source>
        <dbReference type="ARBA" id="ARBA00037066"/>
    </source>
</evidence>
<keyword evidence="2" id="KW-0547">Nucleotide-binding</keyword>
<evidence type="ECO:0000256" key="4">
    <source>
        <dbReference type="ARBA" id="ARBA00022967"/>
    </source>
</evidence>
<evidence type="ECO:0000256" key="3">
    <source>
        <dbReference type="ARBA" id="ARBA00022840"/>
    </source>
</evidence>
<evidence type="ECO:0000259" key="6">
    <source>
        <dbReference type="PROSITE" id="PS50893"/>
    </source>
</evidence>
<sequence>MNLISLRHFQAKKGSFSLKIGNLSLSSGELVAICGRNGSGKTTLLKALTGLIPYHGTYYLNGLDFNKIVAKEKYQLISYLPQEGRLGLPFDVFYVVLTGRFPLTDSKNYRSEDLKATEEILDALELISFKDRPFPQLSGGEKRRVLLARALNRKAQILFLDEPLAGIDLLHQQKIMQFWRLYVEKLNALILVVVHDLSLALRYFDRLLFLENGTLIGDFPPEKVTESFLTRLVGLPTKILRPEDKNFQGIYLVGR</sequence>
<dbReference type="PANTHER" id="PTHR42794:SF1">
    <property type="entry name" value="HEMIN IMPORT ATP-BINDING PROTEIN HMUV"/>
    <property type="match status" value="1"/>
</dbReference>
<evidence type="ECO:0000313" key="7">
    <source>
        <dbReference type="EMBL" id="OAG28597.1"/>
    </source>
</evidence>
<dbReference type="GO" id="GO:0016887">
    <property type="term" value="F:ATP hydrolysis activity"/>
    <property type="evidence" value="ECO:0007669"/>
    <property type="project" value="InterPro"/>
</dbReference>
<dbReference type="Proteomes" id="UP000076964">
    <property type="component" value="Unassembled WGS sequence"/>
</dbReference>
<feature type="domain" description="ABC transporter" evidence="6">
    <location>
        <begin position="1"/>
        <end position="237"/>
    </location>
</feature>
<dbReference type="OrthoDB" id="5292475at2"/>
<dbReference type="Gene3D" id="3.40.50.300">
    <property type="entry name" value="P-loop containing nucleotide triphosphate hydrolases"/>
    <property type="match status" value="1"/>
</dbReference>
<protein>
    <recommendedName>
        <fullName evidence="6">ABC transporter domain-containing protein</fullName>
    </recommendedName>
</protein>
<dbReference type="PROSITE" id="PS50893">
    <property type="entry name" value="ABC_TRANSPORTER_2"/>
    <property type="match status" value="1"/>
</dbReference>
<dbReference type="AlphaFoldDB" id="A0A177E9G9"/>
<keyword evidence="8" id="KW-1185">Reference proteome</keyword>
<dbReference type="InterPro" id="IPR003439">
    <property type="entry name" value="ABC_transporter-like_ATP-bd"/>
</dbReference>
<evidence type="ECO:0000256" key="2">
    <source>
        <dbReference type="ARBA" id="ARBA00022741"/>
    </source>
</evidence>
<dbReference type="RefSeq" id="WP_068540767.1">
    <property type="nucleotide sequence ID" value="NZ_LSFI01000003.1"/>
</dbReference>
<dbReference type="InterPro" id="IPR027417">
    <property type="entry name" value="P-loop_NTPase"/>
</dbReference>
<reference evidence="7 8" key="1">
    <citation type="submission" date="2016-02" db="EMBL/GenBank/DDBJ databases">
        <title>Draft genome sequence of Thermodesulfatator sp. S606.</title>
        <authorList>
            <person name="Lai Q."/>
            <person name="Cao J."/>
            <person name="Dupont S."/>
            <person name="Shao Z."/>
            <person name="Jebbar M."/>
            <person name="Alain K."/>
        </authorList>
    </citation>
    <scope>NUCLEOTIDE SEQUENCE [LARGE SCALE GENOMIC DNA]</scope>
    <source>
        <strain evidence="7 8">S606</strain>
    </source>
</reference>
<dbReference type="GO" id="GO:0005524">
    <property type="term" value="F:ATP binding"/>
    <property type="evidence" value="ECO:0007669"/>
    <property type="project" value="UniProtKB-KW"/>
</dbReference>
<comment type="caution">
    <text evidence="7">The sequence shown here is derived from an EMBL/GenBank/DDBJ whole genome shotgun (WGS) entry which is preliminary data.</text>
</comment>
<dbReference type="SMART" id="SM00382">
    <property type="entry name" value="AAA"/>
    <property type="match status" value="1"/>
</dbReference>
<dbReference type="Pfam" id="PF00005">
    <property type="entry name" value="ABC_tran"/>
    <property type="match status" value="1"/>
</dbReference>
<accession>A0A177E9G9</accession>
<dbReference type="SUPFAM" id="SSF52540">
    <property type="entry name" value="P-loop containing nucleoside triphosphate hydrolases"/>
    <property type="match status" value="1"/>
</dbReference>
<evidence type="ECO:0000313" key="8">
    <source>
        <dbReference type="Proteomes" id="UP000076964"/>
    </source>
</evidence>
<dbReference type="InterPro" id="IPR003593">
    <property type="entry name" value="AAA+_ATPase"/>
</dbReference>
<dbReference type="CDD" id="cd03214">
    <property type="entry name" value="ABC_Iron-Siderophores_B12_Hemin"/>
    <property type="match status" value="1"/>
</dbReference>
<dbReference type="InterPro" id="IPR017871">
    <property type="entry name" value="ABC_transporter-like_CS"/>
</dbReference>
<dbReference type="STRING" id="1795632.TH606_01170"/>
<keyword evidence="3" id="KW-0067">ATP-binding</keyword>
<proteinExistence type="predicted"/>
<gene>
    <name evidence="7" type="ORF">TH606_01170</name>
</gene>
<comment type="function">
    <text evidence="5">Part of the ABC transporter complex HmuTUV involved in hemin import. Responsible for energy coupling to the transport system.</text>
</comment>
<evidence type="ECO:0000256" key="1">
    <source>
        <dbReference type="ARBA" id="ARBA00022448"/>
    </source>
</evidence>
<organism evidence="7 8">
    <name type="scientific">Thermodesulfatator autotrophicus</name>
    <dbReference type="NCBI Taxonomy" id="1795632"/>
    <lineage>
        <taxon>Bacteria</taxon>
        <taxon>Pseudomonadati</taxon>
        <taxon>Thermodesulfobacteriota</taxon>
        <taxon>Thermodesulfobacteria</taxon>
        <taxon>Thermodesulfobacteriales</taxon>
        <taxon>Thermodesulfatatoraceae</taxon>
        <taxon>Thermodesulfatator</taxon>
    </lineage>
</organism>